<dbReference type="OrthoDB" id="1911131at2"/>
<dbReference type="HOGENOM" id="CLU_1812400_0_0_9"/>
<keyword evidence="2" id="KW-1185">Reference proteome</keyword>
<dbReference type="eggNOG" id="ENOG50327FN">
    <property type="taxonomic scope" value="Bacteria"/>
</dbReference>
<name>L1QNV6_9CLOT</name>
<evidence type="ECO:0000313" key="1">
    <source>
        <dbReference type="EMBL" id="EKY29684.1"/>
    </source>
</evidence>
<dbReference type="STRING" id="545697.HMPREF0216_00092"/>
<gene>
    <name evidence="1" type="ORF">HMPREF0216_00092</name>
</gene>
<dbReference type="RefSeq" id="WP_005209779.1">
    <property type="nucleotide sequence ID" value="NZ_KB291598.1"/>
</dbReference>
<proteinExistence type="predicted"/>
<organism evidence="1 2">
    <name type="scientific">Clostridium celatum DSM 1785</name>
    <dbReference type="NCBI Taxonomy" id="545697"/>
    <lineage>
        <taxon>Bacteria</taxon>
        <taxon>Bacillati</taxon>
        <taxon>Bacillota</taxon>
        <taxon>Clostridia</taxon>
        <taxon>Eubacteriales</taxon>
        <taxon>Clostridiaceae</taxon>
        <taxon>Clostridium</taxon>
    </lineage>
</organism>
<sequence length="142" mass="17328">MLQKIEEINLLKLMKDIKNMISEGKVELKNEDYEIRIRKNDNITDLEPLMKLLNIMVKEDYLVTELYFENKTDFEKCFNVKYENRLNEIFHSIRIEELRWEDEDTYNGTFIYHEVYGGKLKFELACIKYLARFQRQIIWDIG</sequence>
<comment type="caution">
    <text evidence="1">The sequence shown here is derived from an EMBL/GenBank/DDBJ whole genome shotgun (WGS) entry which is preliminary data.</text>
</comment>
<protein>
    <submittedName>
        <fullName evidence="1">Uncharacterized protein</fullName>
    </submittedName>
</protein>
<dbReference type="EMBL" id="AMEZ01000003">
    <property type="protein sequence ID" value="EKY29684.1"/>
    <property type="molecule type" value="Genomic_DNA"/>
</dbReference>
<dbReference type="AlphaFoldDB" id="L1QNV6"/>
<reference evidence="1 2" key="1">
    <citation type="submission" date="2012-05" db="EMBL/GenBank/DDBJ databases">
        <authorList>
            <person name="Weinstock G."/>
            <person name="Sodergren E."/>
            <person name="Lobos E.A."/>
            <person name="Fulton L."/>
            <person name="Fulton R."/>
            <person name="Courtney L."/>
            <person name="Fronick C."/>
            <person name="O'Laughlin M."/>
            <person name="Godfrey J."/>
            <person name="Wilson R.M."/>
            <person name="Miner T."/>
            <person name="Farmer C."/>
            <person name="Delehaunty K."/>
            <person name="Cordes M."/>
            <person name="Minx P."/>
            <person name="Tomlinson C."/>
            <person name="Chen J."/>
            <person name="Wollam A."/>
            <person name="Pepin K.H."/>
            <person name="Bhonagiri V."/>
            <person name="Zhang X."/>
            <person name="Suruliraj S."/>
            <person name="Warren W."/>
            <person name="Mitreva M."/>
            <person name="Mardis E.R."/>
            <person name="Wilson R.K."/>
        </authorList>
    </citation>
    <scope>NUCLEOTIDE SEQUENCE [LARGE SCALE GENOMIC DNA]</scope>
    <source>
        <strain evidence="1 2">DSM 1785</strain>
    </source>
</reference>
<dbReference type="Proteomes" id="UP000010420">
    <property type="component" value="Unassembled WGS sequence"/>
</dbReference>
<evidence type="ECO:0000313" key="2">
    <source>
        <dbReference type="Proteomes" id="UP000010420"/>
    </source>
</evidence>
<accession>L1QNV6</accession>
<dbReference type="PATRIC" id="fig|545697.3.peg.93"/>